<dbReference type="AlphaFoldDB" id="A0A9W8IUI9"/>
<proteinExistence type="predicted"/>
<protein>
    <submittedName>
        <fullName evidence="3">Uncharacterized protein</fullName>
    </submittedName>
</protein>
<evidence type="ECO:0000313" key="3">
    <source>
        <dbReference type="EMBL" id="KAJ2866797.1"/>
    </source>
</evidence>
<feature type="chain" id="PRO_5040955240" evidence="2">
    <location>
        <begin position="21"/>
        <end position="221"/>
    </location>
</feature>
<comment type="caution">
    <text evidence="3">The sequence shown here is derived from an EMBL/GenBank/DDBJ whole genome shotgun (WGS) entry which is preliminary data.</text>
</comment>
<feature type="compositionally biased region" description="Polar residues" evidence="1">
    <location>
        <begin position="84"/>
        <end position="93"/>
    </location>
</feature>
<reference evidence="3" key="1">
    <citation type="submission" date="2022-07" db="EMBL/GenBank/DDBJ databases">
        <title>Phylogenomic reconstructions and comparative analyses of Kickxellomycotina fungi.</title>
        <authorList>
            <person name="Reynolds N.K."/>
            <person name="Stajich J.E."/>
            <person name="Barry K."/>
            <person name="Grigoriev I.V."/>
            <person name="Crous P."/>
            <person name="Smith M.E."/>
        </authorList>
    </citation>
    <scope>NUCLEOTIDE SEQUENCE</scope>
    <source>
        <strain evidence="3">RSA 476</strain>
    </source>
</reference>
<accession>A0A9W8IUI9</accession>
<keyword evidence="4" id="KW-1185">Reference proteome</keyword>
<gene>
    <name evidence="3" type="ORF">GGH94_001273</name>
</gene>
<feature type="signal peptide" evidence="2">
    <location>
        <begin position="1"/>
        <end position="20"/>
    </location>
</feature>
<keyword evidence="2" id="KW-0732">Signal</keyword>
<evidence type="ECO:0000256" key="2">
    <source>
        <dbReference type="SAM" id="SignalP"/>
    </source>
</evidence>
<name>A0A9W8IUI9_9FUNG</name>
<evidence type="ECO:0000313" key="4">
    <source>
        <dbReference type="Proteomes" id="UP001140074"/>
    </source>
</evidence>
<sequence>MTNLKRSLISLFFAVGLASATNSAGASQHDATSVVAQHAPAFVSQVLSFDSPTKKFNHAVVSAAPVPGAFVTPTQFAHSMPTLVPSTGRSQQPLAGGAPIRMESNRASRPNGNAPATAATKSAQHAPAANSAGVAKHPVDADAAVADAVGAATIVADLAVSVATTAATTVAHAAATTRSRAATTAAAAAAAAAVDVDVVARVDMAATAEVVDTVDMAGINA</sequence>
<organism evidence="3 4">
    <name type="scientific">Coemansia aciculifera</name>
    <dbReference type="NCBI Taxonomy" id="417176"/>
    <lineage>
        <taxon>Eukaryota</taxon>
        <taxon>Fungi</taxon>
        <taxon>Fungi incertae sedis</taxon>
        <taxon>Zoopagomycota</taxon>
        <taxon>Kickxellomycotina</taxon>
        <taxon>Kickxellomycetes</taxon>
        <taxon>Kickxellales</taxon>
        <taxon>Kickxellaceae</taxon>
        <taxon>Coemansia</taxon>
    </lineage>
</organism>
<evidence type="ECO:0000256" key="1">
    <source>
        <dbReference type="SAM" id="MobiDB-lite"/>
    </source>
</evidence>
<dbReference type="EMBL" id="JANBUY010000030">
    <property type="protein sequence ID" value="KAJ2866797.1"/>
    <property type="molecule type" value="Genomic_DNA"/>
</dbReference>
<feature type="region of interest" description="Disordered" evidence="1">
    <location>
        <begin position="82"/>
        <end position="134"/>
    </location>
</feature>
<dbReference type="Proteomes" id="UP001140074">
    <property type="component" value="Unassembled WGS sequence"/>
</dbReference>